<evidence type="ECO:0000313" key="6">
    <source>
        <dbReference type="Proteomes" id="UP000304148"/>
    </source>
</evidence>
<dbReference type="SUPFAM" id="SSF55347">
    <property type="entry name" value="Glyceraldehyde-3-phosphate dehydrogenase-like, C-terminal domain"/>
    <property type="match status" value="1"/>
</dbReference>
<dbReference type="InterPro" id="IPR004104">
    <property type="entry name" value="Gfo/Idh/MocA-like_OxRdtase_C"/>
</dbReference>
<protein>
    <submittedName>
        <fullName evidence="5">Oxidoreductase</fullName>
    </submittedName>
</protein>
<evidence type="ECO:0000313" key="5">
    <source>
        <dbReference type="EMBL" id="SYX84393.1"/>
    </source>
</evidence>
<dbReference type="InterPro" id="IPR050463">
    <property type="entry name" value="Gfo/Idh/MocA_oxidrdct_glycsds"/>
</dbReference>
<comment type="similarity">
    <text evidence="1">Belongs to the Gfo/Idh/MocA family.</text>
</comment>
<dbReference type="RefSeq" id="WP_138186328.1">
    <property type="nucleotide sequence ID" value="NZ_LS992241.1"/>
</dbReference>
<proteinExistence type="inferred from homology"/>
<dbReference type="AlphaFoldDB" id="A0A383RC64"/>
<sequence>MNTLGFTIVGFGNIAKTHMIALRTMPIIKQLPVTPVLNTLVTRRPEQTLDQARQIGFAHVSSSLEEALQYDGAEAISICTPNALHAEQVRMAVQYNQAIYCEKPVTESAASTAELLKDVPSTLTQQLAFVYRYHPAVMRIKSWLEEGIIGDVLQCRLAYLRSGYLSDARPYSWRVDNSLSGGGAITDIGVHALDLLRHWFGEMKTVDGNTETFIKSRRAGNGTDERLAVHVDDWALMNYVTEHGIQGIVEVSRIALGEDAFRVHIVGTKGSITCDLETDKKPQLHLVSGRHEATPEPESLALLPDEKATMGIFQDSHFAALHHFILRHCGDDRWNSLAPTLEDGLIVERLVDQVIHASQARKQR</sequence>
<accession>A0A383RC64</accession>
<dbReference type="SUPFAM" id="SSF51735">
    <property type="entry name" value="NAD(P)-binding Rossmann-fold domains"/>
    <property type="match status" value="1"/>
</dbReference>
<dbReference type="PANTHER" id="PTHR43818:SF11">
    <property type="entry name" value="BCDNA.GH03377"/>
    <property type="match status" value="1"/>
</dbReference>
<dbReference type="GO" id="GO:0016491">
    <property type="term" value="F:oxidoreductase activity"/>
    <property type="evidence" value="ECO:0007669"/>
    <property type="project" value="UniProtKB-KW"/>
</dbReference>
<feature type="domain" description="Gfo/Idh/MocA-like oxidoreductase N-terminal" evidence="3">
    <location>
        <begin position="6"/>
        <end position="117"/>
    </location>
</feature>
<dbReference type="Pfam" id="PF02894">
    <property type="entry name" value="GFO_IDH_MocA_C"/>
    <property type="match status" value="1"/>
</dbReference>
<organism evidence="5 6">
    <name type="scientific">Paenibacillus alvei</name>
    <name type="common">Bacillus alvei</name>
    <dbReference type="NCBI Taxonomy" id="44250"/>
    <lineage>
        <taxon>Bacteria</taxon>
        <taxon>Bacillati</taxon>
        <taxon>Bacillota</taxon>
        <taxon>Bacilli</taxon>
        <taxon>Bacillales</taxon>
        <taxon>Paenibacillaceae</taxon>
        <taxon>Paenibacillus</taxon>
    </lineage>
</organism>
<dbReference type="PANTHER" id="PTHR43818">
    <property type="entry name" value="BCDNA.GH03377"/>
    <property type="match status" value="1"/>
</dbReference>
<dbReference type="Proteomes" id="UP000304148">
    <property type="component" value="Chromosome"/>
</dbReference>
<evidence type="ECO:0000259" key="3">
    <source>
        <dbReference type="Pfam" id="PF01408"/>
    </source>
</evidence>
<dbReference type="Gene3D" id="3.30.360.10">
    <property type="entry name" value="Dihydrodipicolinate Reductase, domain 2"/>
    <property type="match status" value="1"/>
</dbReference>
<evidence type="ECO:0000256" key="2">
    <source>
        <dbReference type="ARBA" id="ARBA00023002"/>
    </source>
</evidence>
<dbReference type="EMBL" id="LS992241">
    <property type="protein sequence ID" value="SYX84393.1"/>
    <property type="molecule type" value="Genomic_DNA"/>
</dbReference>
<keyword evidence="2" id="KW-0560">Oxidoreductase</keyword>
<gene>
    <name evidence="5" type="ORF">PBLR_12815</name>
</gene>
<name>A0A383RC64_PAEAL</name>
<evidence type="ECO:0000259" key="4">
    <source>
        <dbReference type="Pfam" id="PF02894"/>
    </source>
</evidence>
<dbReference type="InterPro" id="IPR000683">
    <property type="entry name" value="Gfo/Idh/MocA-like_OxRdtase_N"/>
</dbReference>
<dbReference type="GO" id="GO:0000166">
    <property type="term" value="F:nucleotide binding"/>
    <property type="evidence" value="ECO:0007669"/>
    <property type="project" value="InterPro"/>
</dbReference>
<feature type="domain" description="Gfo/Idh/MocA-like oxidoreductase C-terminal" evidence="4">
    <location>
        <begin position="141"/>
        <end position="361"/>
    </location>
</feature>
<evidence type="ECO:0000256" key="1">
    <source>
        <dbReference type="ARBA" id="ARBA00010928"/>
    </source>
</evidence>
<dbReference type="Pfam" id="PF01408">
    <property type="entry name" value="GFO_IDH_MocA"/>
    <property type="match status" value="1"/>
</dbReference>
<dbReference type="InterPro" id="IPR036291">
    <property type="entry name" value="NAD(P)-bd_dom_sf"/>
</dbReference>
<dbReference type="Gene3D" id="3.40.50.720">
    <property type="entry name" value="NAD(P)-binding Rossmann-like Domain"/>
    <property type="match status" value="1"/>
</dbReference>
<reference evidence="6" key="1">
    <citation type="submission" date="2018-08" db="EMBL/GenBank/DDBJ databases">
        <authorList>
            <person name="Chevrot R."/>
        </authorList>
    </citation>
    <scope>NUCLEOTIDE SEQUENCE [LARGE SCALE GENOMIC DNA]</scope>
</reference>